<dbReference type="OrthoDB" id="5864217at2759"/>
<protein>
    <recommendedName>
        <fullName evidence="4">VWFA domain-containing protein</fullName>
    </recommendedName>
</protein>
<dbReference type="EMBL" id="KN716842">
    <property type="protein sequence ID" value="KJH41367.1"/>
    <property type="molecule type" value="Genomic_DNA"/>
</dbReference>
<accession>A0A0D8XC73</accession>
<feature type="chain" id="PRO_5002335497" description="VWFA domain-containing protein" evidence="1">
    <location>
        <begin position="23"/>
        <end position="375"/>
    </location>
</feature>
<gene>
    <name evidence="2" type="ORF">DICVIV_12663</name>
</gene>
<keyword evidence="3" id="KW-1185">Reference proteome</keyword>
<dbReference type="PANTHER" id="PTHR33748">
    <property type="entry name" value="PROTEIN CBG04600"/>
    <property type="match status" value="1"/>
</dbReference>
<evidence type="ECO:0000313" key="3">
    <source>
        <dbReference type="Proteomes" id="UP000053766"/>
    </source>
</evidence>
<dbReference type="PANTHER" id="PTHR33748:SF3">
    <property type="entry name" value="TPM_PHOSPHATASE DOMAIN-CONTAINING PROTEIN"/>
    <property type="match status" value="1"/>
</dbReference>
<evidence type="ECO:0000256" key="1">
    <source>
        <dbReference type="SAM" id="SignalP"/>
    </source>
</evidence>
<dbReference type="GO" id="GO:0005892">
    <property type="term" value="C:acetylcholine-gated channel complex"/>
    <property type="evidence" value="ECO:0007669"/>
    <property type="project" value="InterPro"/>
</dbReference>
<dbReference type="InterPro" id="IPR033438">
    <property type="entry name" value="MOLO1"/>
</dbReference>
<dbReference type="STRING" id="29172.A0A0D8XC73"/>
<keyword evidence="1" id="KW-0732">Signal</keyword>
<organism evidence="2 3">
    <name type="scientific">Dictyocaulus viviparus</name>
    <name type="common">Bovine lungworm</name>
    <dbReference type="NCBI Taxonomy" id="29172"/>
    <lineage>
        <taxon>Eukaryota</taxon>
        <taxon>Metazoa</taxon>
        <taxon>Ecdysozoa</taxon>
        <taxon>Nematoda</taxon>
        <taxon>Chromadorea</taxon>
        <taxon>Rhabditida</taxon>
        <taxon>Rhabditina</taxon>
        <taxon>Rhabditomorpha</taxon>
        <taxon>Strongyloidea</taxon>
        <taxon>Metastrongylidae</taxon>
        <taxon>Dictyocaulus</taxon>
    </lineage>
</organism>
<dbReference type="AlphaFoldDB" id="A0A0D8XC73"/>
<reference evidence="3" key="2">
    <citation type="journal article" date="2016" name="Sci. Rep.">
        <title>Dictyocaulus viviparus genome, variome and transcriptome elucidate lungworm biology and support future intervention.</title>
        <authorList>
            <person name="McNulty S.N."/>
            <person name="Strube C."/>
            <person name="Rosa B.A."/>
            <person name="Martin J.C."/>
            <person name="Tyagi R."/>
            <person name="Choi Y.J."/>
            <person name="Wang Q."/>
            <person name="Hallsworth Pepin K."/>
            <person name="Zhang X."/>
            <person name="Ozersky P."/>
            <person name="Wilson R.K."/>
            <person name="Sternberg P.W."/>
            <person name="Gasser R.B."/>
            <person name="Mitreva M."/>
        </authorList>
    </citation>
    <scope>NUCLEOTIDE SEQUENCE [LARGE SCALE GENOMIC DNA]</scope>
    <source>
        <strain evidence="3">HannoverDv2000</strain>
    </source>
</reference>
<proteinExistence type="predicted"/>
<dbReference type="Proteomes" id="UP000053766">
    <property type="component" value="Unassembled WGS sequence"/>
</dbReference>
<dbReference type="Pfam" id="PF17175">
    <property type="entry name" value="MOLO1"/>
    <property type="match status" value="1"/>
</dbReference>
<sequence>MNIRLFRIMCLILLTVVCFASAQYTSQTYPDPRIDPIACHLPLSSQICDPSSVLSDENRVKLMQKLNQFRSLTAGIRNQSPACVMQPEKNLDEPKSNDFVTQLSLSSLVRIFVIIIDKIGSIPDTPVDIEKFANNLKRRFQNYQDVSSCDTTVVIVNSKQDRQVFTVAGRDARIPKEMLKNAFERNIGFFKAGDYAMGLEGMIEILVATYSNAHIMQTSTADRTNEEVTIPVGFRPAPETLAPFRAAGLPNSVQPVKAFQSINVDDINEDDKIWVKIMQQAVARCGSQQQTLALHVRAIVEEAMSLSLMLISDSNYNSIEEEVESHKDVVGIRERAWESATTRFLQPIFQKYQATILGSTQLACPAINLKHFRRR</sequence>
<name>A0A0D8XC73_DICVI</name>
<dbReference type="Gene3D" id="3.10.310.50">
    <property type="match status" value="1"/>
</dbReference>
<reference evidence="2 3" key="1">
    <citation type="submission" date="2013-11" db="EMBL/GenBank/DDBJ databases">
        <title>Draft genome of the bovine lungworm Dictyocaulus viviparus.</title>
        <authorList>
            <person name="Mitreva M."/>
        </authorList>
    </citation>
    <scope>NUCLEOTIDE SEQUENCE [LARGE SCALE GENOMIC DNA]</scope>
    <source>
        <strain evidence="2 3">HannoverDv2000</strain>
    </source>
</reference>
<evidence type="ECO:0000313" key="2">
    <source>
        <dbReference type="EMBL" id="KJH41367.1"/>
    </source>
</evidence>
<evidence type="ECO:0008006" key="4">
    <source>
        <dbReference type="Google" id="ProtNLM"/>
    </source>
</evidence>
<feature type="signal peptide" evidence="1">
    <location>
        <begin position="1"/>
        <end position="22"/>
    </location>
</feature>